<sequence>MTNLDKAPTAEAAVTSPTVEQAGGKAPRQPRGLMADGRRRSPIAIVVMIALCVLWTLPTVGLLVSSFRSREAQGGSGWWTALWNGGWTTANYEGVFGGADLGGSLVNSVLVAVPATIIPIMFAAFAAYAFSFMDFRGKDVLFIVIVATLVVPIQVAFQPLLNLVGPNGLGIQGQFIAVWLLHTGFGMPLAIYTLRNYMATLPRTVIESAKIDGATHFQTFWRLIVPMSVPALAAFAILQFLWVWNDLLIAKLFLNSGNSTVIVDLQGLLGAQGQGAELLPAGAFISIAIPMLVFFSLQRFFVRGLTAGAVKG</sequence>
<dbReference type="SUPFAM" id="SSF161098">
    <property type="entry name" value="MetI-like"/>
    <property type="match status" value="1"/>
</dbReference>
<feature type="region of interest" description="Disordered" evidence="8">
    <location>
        <begin position="1"/>
        <end position="35"/>
    </location>
</feature>
<keyword evidence="11" id="KW-1185">Reference proteome</keyword>
<evidence type="ECO:0000256" key="4">
    <source>
        <dbReference type="ARBA" id="ARBA00022692"/>
    </source>
</evidence>
<evidence type="ECO:0000256" key="2">
    <source>
        <dbReference type="ARBA" id="ARBA00022448"/>
    </source>
</evidence>
<feature type="domain" description="ABC transmembrane type-1" evidence="9">
    <location>
        <begin position="105"/>
        <end position="297"/>
    </location>
</feature>
<keyword evidence="5 7" id="KW-1133">Transmembrane helix</keyword>
<dbReference type="Proteomes" id="UP001500221">
    <property type="component" value="Unassembled WGS sequence"/>
</dbReference>
<dbReference type="Pfam" id="PF00528">
    <property type="entry name" value="BPD_transp_1"/>
    <property type="match status" value="1"/>
</dbReference>
<organism evidence="10 11">
    <name type="scientific">Nocardioides marinquilinus</name>
    <dbReference type="NCBI Taxonomy" id="1210400"/>
    <lineage>
        <taxon>Bacteria</taxon>
        <taxon>Bacillati</taxon>
        <taxon>Actinomycetota</taxon>
        <taxon>Actinomycetes</taxon>
        <taxon>Propionibacteriales</taxon>
        <taxon>Nocardioidaceae</taxon>
        <taxon>Nocardioides</taxon>
    </lineage>
</organism>
<gene>
    <name evidence="10" type="ORF">GCM10023340_11930</name>
</gene>
<keyword evidence="3" id="KW-1003">Cell membrane</keyword>
<evidence type="ECO:0000259" key="9">
    <source>
        <dbReference type="PROSITE" id="PS50928"/>
    </source>
</evidence>
<feature type="transmembrane region" description="Helical" evidence="7">
    <location>
        <begin position="43"/>
        <end position="64"/>
    </location>
</feature>
<evidence type="ECO:0000256" key="8">
    <source>
        <dbReference type="SAM" id="MobiDB-lite"/>
    </source>
</evidence>
<evidence type="ECO:0000256" key="7">
    <source>
        <dbReference type="RuleBase" id="RU363032"/>
    </source>
</evidence>
<accession>A0ABP9PFM2</accession>
<feature type="transmembrane region" description="Helical" evidence="7">
    <location>
        <begin position="278"/>
        <end position="297"/>
    </location>
</feature>
<dbReference type="EMBL" id="BAABKG010000001">
    <property type="protein sequence ID" value="GAA5144314.1"/>
    <property type="molecule type" value="Genomic_DNA"/>
</dbReference>
<dbReference type="CDD" id="cd06261">
    <property type="entry name" value="TM_PBP2"/>
    <property type="match status" value="1"/>
</dbReference>
<evidence type="ECO:0000313" key="11">
    <source>
        <dbReference type="Proteomes" id="UP001500221"/>
    </source>
</evidence>
<comment type="caution">
    <text evidence="10">The sequence shown here is derived from an EMBL/GenBank/DDBJ whole genome shotgun (WGS) entry which is preliminary data.</text>
</comment>
<evidence type="ECO:0000313" key="10">
    <source>
        <dbReference type="EMBL" id="GAA5144314.1"/>
    </source>
</evidence>
<dbReference type="PANTHER" id="PTHR43744:SF4">
    <property type="entry name" value="OSMOPROTECTIVE COMPOUNDS UPTAKE PERMEASE PROTEIN GGTD"/>
    <property type="match status" value="1"/>
</dbReference>
<dbReference type="RefSeq" id="WP_345455511.1">
    <property type="nucleotide sequence ID" value="NZ_BAABKG010000001.1"/>
</dbReference>
<reference evidence="11" key="1">
    <citation type="journal article" date="2019" name="Int. J. Syst. Evol. Microbiol.">
        <title>The Global Catalogue of Microorganisms (GCM) 10K type strain sequencing project: providing services to taxonomists for standard genome sequencing and annotation.</title>
        <authorList>
            <consortium name="The Broad Institute Genomics Platform"/>
            <consortium name="The Broad Institute Genome Sequencing Center for Infectious Disease"/>
            <person name="Wu L."/>
            <person name="Ma J."/>
        </authorList>
    </citation>
    <scope>NUCLEOTIDE SEQUENCE [LARGE SCALE GENOMIC DNA]</scope>
    <source>
        <strain evidence="11">JCM 18459</strain>
    </source>
</reference>
<comment type="similarity">
    <text evidence="7">Belongs to the binding-protein-dependent transport system permease family.</text>
</comment>
<dbReference type="InterPro" id="IPR000515">
    <property type="entry name" value="MetI-like"/>
</dbReference>
<evidence type="ECO:0000256" key="3">
    <source>
        <dbReference type="ARBA" id="ARBA00022475"/>
    </source>
</evidence>
<proteinExistence type="inferred from homology"/>
<keyword evidence="6 7" id="KW-0472">Membrane</keyword>
<evidence type="ECO:0000256" key="1">
    <source>
        <dbReference type="ARBA" id="ARBA00004651"/>
    </source>
</evidence>
<name>A0ABP9PFM2_9ACTN</name>
<dbReference type="PANTHER" id="PTHR43744">
    <property type="entry name" value="ABC TRANSPORTER PERMEASE PROTEIN MG189-RELATED-RELATED"/>
    <property type="match status" value="1"/>
</dbReference>
<feature type="transmembrane region" description="Helical" evidence="7">
    <location>
        <begin position="220"/>
        <end position="244"/>
    </location>
</feature>
<dbReference type="PROSITE" id="PS50928">
    <property type="entry name" value="ABC_TM1"/>
    <property type="match status" value="1"/>
</dbReference>
<feature type="transmembrane region" description="Helical" evidence="7">
    <location>
        <begin position="140"/>
        <end position="161"/>
    </location>
</feature>
<evidence type="ECO:0000256" key="6">
    <source>
        <dbReference type="ARBA" id="ARBA00023136"/>
    </source>
</evidence>
<dbReference type="InterPro" id="IPR035906">
    <property type="entry name" value="MetI-like_sf"/>
</dbReference>
<feature type="transmembrane region" description="Helical" evidence="7">
    <location>
        <begin position="105"/>
        <end position="128"/>
    </location>
</feature>
<comment type="subcellular location">
    <subcellularLocation>
        <location evidence="1 7">Cell membrane</location>
        <topology evidence="1 7">Multi-pass membrane protein</topology>
    </subcellularLocation>
</comment>
<evidence type="ECO:0000256" key="5">
    <source>
        <dbReference type="ARBA" id="ARBA00022989"/>
    </source>
</evidence>
<feature type="transmembrane region" description="Helical" evidence="7">
    <location>
        <begin position="173"/>
        <end position="194"/>
    </location>
</feature>
<keyword evidence="2 7" id="KW-0813">Transport</keyword>
<dbReference type="Gene3D" id="1.10.3720.10">
    <property type="entry name" value="MetI-like"/>
    <property type="match status" value="1"/>
</dbReference>
<keyword evidence="4 7" id="KW-0812">Transmembrane</keyword>
<protein>
    <submittedName>
        <fullName evidence="10">Carbohydrate ABC transporter permease</fullName>
    </submittedName>
</protein>